<feature type="compositionally biased region" description="Basic residues" evidence="1">
    <location>
        <begin position="214"/>
        <end position="228"/>
    </location>
</feature>
<accession>A0A7T0KFL4</accession>
<gene>
    <name evidence="2" type="ORF">G7Y31_04090</name>
</gene>
<evidence type="ECO:0000313" key="3">
    <source>
        <dbReference type="Proteomes" id="UP000594681"/>
    </source>
</evidence>
<dbReference type="AlphaFoldDB" id="A0A7T0KFL4"/>
<name>A0A7T0KFL4_9CORY</name>
<dbReference type="SUPFAM" id="SSF53850">
    <property type="entry name" value="Periplasmic binding protein-like II"/>
    <property type="match status" value="1"/>
</dbReference>
<dbReference type="Proteomes" id="UP000594681">
    <property type="component" value="Chromosome"/>
</dbReference>
<feature type="region of interest" description="Disordered" evidence="1">
    <location>
        <begin position="182"/>
        <end position="228"/>
    </location>
</feature>
<evidence type="ECO:0000313" key="2">
    <source>
        <dbReference type="EMBL" id="QPK79883.1"/>
    </source>
</evidence>
<evidence type="ECO:0000256" key="1">
    <source>
        <dbReference type="SAM" id="MobiDB-lite"/>
    </source>
</evidence>
<dbReference type="KEGG" id="cliz:G7Y31_04090"/>
<protein>
    <submittedName>
        <fullName evidence="2">LysR family transcriptional regulator</fullName>
    </submittedName>
</protein>
<dbReference type="RefSeq" id="WP_165007696.1">
    <property type="nucleotide sequence ID" value="NZ_CP064954.1"/>
</dbReference>
<sequence>MLEVIFATGTQPDKWFQRYADYTNHGGVDPCPADDAVAALRPGAVALARLPREGDPRVGEDYHVVELYAEEPGIAVPKDSIFAEVGEPVHSDDVAEEICNYRTPADGRVDVAAVRAGLQVVGANVGVVYAPRPLLKVLAKKQVVDLGLRDWQGPHTVVSLVWRKVDDKEAIQDFVGICKGRTPNSSRTSATKKTAREKTRAKQERRLQASGRKPLSKRKKGTSQGKRR</sequence>
<organism evidence="2 3">
    <name type="scientific">Corynebacterium lizhenjunii</name>
    <dbReference type="NCBI Taxonomy" id="2709394"/>
    <lineage>
        <taxon>Bacteria</taxon>
        <taxon>Bacillati</taxon>
        <taxon>Actinomycetota</taxon>
        <taxon>Actinomycetes</taxon>
        <taxon>Mycobacteriales</taxon>
        <taxon>Corynebacteriaceae</taxon>
        <taxon>Corynebacterium</taxon>
    </lineage>
</organism>
<reference evidence="2 3" key="1">
    <citation type="submission" date="2020-11" db="EMBL/GenBank/DDBJ databases">
        <title>Corynebacterium sp. ZJ-599.</title>
        <authorList>
            <person name="Zhou J."/>
        </authorList>
    </citation>
    <scope>NUCLEOTIDE SEQUENCE [LARGE SCALE GENOMIC DNA]</scope>
    <source>
        <strain evidence="2 3">ZJ-599</strain>
    </source>
</reference>
<dbReference type="EMBL" id="CP064954">
    <property type="protein sequence ID" value="QPK79883.1"/>
    <property type="molecule type" value="Genomic_DNA"/>
</dbReference>
<proteinExistence type="predicted"/>
<feature type="compositionally biased region" description="Basic and acidic residues" evidence="1">
    <location>
        <begin position="194"/>
        <end position="207"/>
    </location>
</feature>
<keyword evidence="3" id="KW-1185">Reference proteome</keyword>